<organism evidence="1 2">
    <name type="scientific">Ideonella margarita</name>
    <dbReference type="NCBI Taxonomy" id="2984191"/>
    <lineage>
        <taxon>Bacteria</taxon>
        <taxon>Pseudomonadati</taxon>
        <taxon>Pseudomonadota</taxon>
        <taxon>Betaproteobacteria</taxon>
        <taxon>Burkholderiales</taxon>
        <taxon>Sphaerotilaceae</taxon>
        <taxon>Ideonella</taxon>
    </lineage>
</organism>
<evidence type="ECO:0000313" key="2">
    <source>
        <dbReference type="Proteomes" id="UP001379945"/>
    </source>
</evidence>
<dbReference type="Proteomes" id="UP001379945">
    <property type="component" value="Unassembled WGS sequence"/>
</dbReference>
<gene>
    <name evidence="1" type="ORF">AACH00_08800</name>
</gene>
<protein>
    <submittedName>
        <fullName evidence="1">Uncharacterized protein</fullName>
    </submittedName>
</protein>
<proteinExistence type="predicted"/>
<keyword evidence="2" id="KW-1185">Reference proteome</keyword>
<evidence type="ECO:0000313" key="1">
    <source>
        <dbReference type="EMBL" id="MEK8046440.1"/>
    </source>
</evidence>
<name>A0ABU9C870_9BURK</name>
<reference evidence="1 2" key="1">
    <citation type="submission" date="2024-04" db="EMBL/GenBank/DDBJ databases">
        <title>Novel species of the genus Ideonella isolated from streams.</title>
        <authorList>
            <person name="Lu H."/>
        </authorList>
    </citation>
    <scope>NUCLEOTIDE SEQUENCE [LARGE SCALE GENOMIC DNA]</scope>
    <source>
        <strain evidence="1 2">LYT19W</strain>
    </source>
</reference>
<sequence>MPYSVILIKLLPREFEDDFLDGNLYLNTNVYFGAMDRTDAVRFDPHEGIDESLHVSKVEVQSNEGTWLTIPIAGPISTRSRTSNGLNVLCMFTVTNKPGDFFDDRNMAFGDRAVVVDNLIEFIARIKKAAVAVGRPVSHRPIEYVDRDLHSGPMGPFRKFSTHGYQNEFRFVLASGNGEPYRLQIGCIRDIAHSIPAAQVPAFWEAMRQVPQADT</sequence>
<comment type="caution">
    <text evidence="1">The sequence shown here is derived from an EMBL/GenBank/DDBJ whole genome shotgun (WGS) entry which is preliminary data.</text>
</comment>
<accession>A0ABU9C870</accession>
<dbReference type="RefSeq" id="WP_341398728.1">
    <property type="nucleotide sequence ID" value="NZ_JBBUTI010000005.1"/>
</dbReference>
<dbReference type="EMBL" id="JBBUTI010000005">
    <property type="protein sequence ID" value="MEK8046440.1"/>
    <property type="molecule type" value="Genomic_DNA"/>
</dbReference>